<dbReference type="PRINTS" id="PR00070">
    <property type="entry name" value="DHFR"/>
</dbReference>
<evidence type="ECO:0000256" key="2">
    <source>
        <dbReference type="ARBA" id="ARBA00009539"/>
    </source>
</evidence>
<dbReference type="RefSeq" id="WP_348388449.1">
    <property type="nucleotide sequence ID" value="NZ_CP134146.1"/>
</dbReference>
<dbReference type="InterPro" id="IPR024072">
    <property type="entry name" value="DHFR-like_dom_sf"/>
</dbReference>
<feature type="domain" description="DHFR" evidence="10">
    <location>
        <begin position="3"/>
        <end position="162"/>
    </location>
</feature>
<dbReference type="CDD" id="cd00209">
    <property type="entry name" value="DHFR"/>
    <property type="match status" value="1"/>
</dbReference>
<accession>A0ABY9TNG7</accession>
<dbReference type="InterPro" id="IPR017925">
    <property type="entry name" value="DHFR_CS"/>
</dbReference>
<reference evidence="12" key="1">
    <citation type="submission" date="2023-09" db="EMBL/GenBank/DDBJ databases">
        <authorList>
            <person name="Li S."/>
            <person name="Li X."/>
            <person name="Zhang C."/>
            <person name="Zhao Z."/>
        </authorList>
    </citation>
    <scope>NUCLEOTIDE SEQUENCE [LARGE SCALE GENOMIC DNA]</scope>
    <source>
        <strain evidence="12">SQ345</strain>
    </source>
</reference>
<dbReference type="NCBIfam" id="NF008037">
    <property type="entry name" value="PRK10769.1"/>
    <property type="match status" value="1"/>
</dbReference>
<evidence type="ECO:0000256" key="9">
    <source>
        <dbReference type="RuleBase" id="RU004474"/>
    </source>
</evidence>
<evidence type="ECO:0000256" key="3">
    <source>
        <dbReference type="ARBA" id="ARBA00012856"/>
    </source>
</evidence>
<evidence type="ECO:0000313" key="12">
    <source>
        <dbReference type="Proteomes" id="UP001248581"/>
    </source>
</evidence>
<evidence type="ECO:0000256" key="8">
    <source>
        <dbReference type="PIRNR" id="PIRNR000194"/>
    </source>
</evidence>
<dbReference type="Gene3D" id="3.40.430.10">
    <property type="entry name" value="Dihydrofolate Reductase, subunit A"/>
    <property type="match status" value="1"/>
</dbReference>
<dbReference type="PROSITE" id="PS00075">
    <property type="entry name" value="DHFR_1"/>
    <property type="match status" value="1"/>
</dbReference>
<dbReference type="Proteomes" id="UP001248581">
    <property type="component" value="Chromosome"/>
</dbReference>
<dbReference type="Pfam" id="PF00186">
    <property type="entry name" value="DHFR_1"/>
    <property type="match status" value="1"/>
</dbReference>
<keyword evidence="4 8" id="KW-0554">One-carbon metabolism</keyword>
<sequence>MTTLSMIVAHANGRVIGKDNQMPWHMPADLKYFKQTTLKKPVIMGRKTFESIGFPLPGRRNIVISRDESYQADGIETVTSVDAALALVTDVEEIMVIGGGSIYEHCLKAAQRLYITEIDLTVDGDTLFPDYNVNNDWQCVKEDAHNADDKNPHNYNFKVYERI</sequence>
<evidence type="ECO:0000256" key="1">
    <source>
        <dbReference type="ARBA" id="ARBA00004903"/>
    </source>
</evidence>
<dbReference type="SUPFAM" id="SSF53597">
    <property type="entry name" value="Dihydrofolate reductase-like"/>
    <property type="match status" value="1"/>
</dbReference>
<evidence type="ECO:0000256" key="7">
    <source>
        <dbReference type="ARBA" id="ARBA00025067"/>
    </source>
</evidence>
<comment type="pathway">
    <text evidence="1 8">Cofactor biosynthesis; tetrahydrofolate biosynthesis; 5,6,7,8-tetrahydrofolate from 7,8-dihydrofolate: step 1/1.</text>
</comment>
<dbReference type="PANTHER" id="PTHR48069:SF3">
    <property type="entry name" value="DIHYDROFOLATE REDUCTASE"/>
    <property type="match status" value="1"/>
</dbReference>
<evidence type="ECO:0000256" key="5">
    <source>
        <dbReference type="ARBA" id="ARBA00022857"/>
    </source>
</evidence>
<evidence type="ECO:0000313" key="11">
    <source>
        <dbReference type="EMBL" id="WNC69305.1"/>
    </source>
</evidence>
<dbReference type="PROSITE" id="PS51330">
    <property type="entry name" value="DHFR_2"/>
    <property type="match status" value="1"/>
</dbReference>
<keyword evidence="6 8" id="KW-0560">Oxidoreductase</keyword>
<dbReference type="PIRSF" id="PIRSF000194">
    <property type="entry name" value="DHFR"/>
    <property type="match status" value="1"/>
</dbReference>
<dbReference type="PANTHER" id="PTHR48069">
    <property type="entry name" value="DIHYDROFOLATE REDUCTASE"/>
    <property type="match status" value="1"/>
</dbReference>
<protein>
    <recommendedName>
        <fullName evidence="3 8">Dihydrofolate reductase</fullName>
        <ecNumber evidence="3 8">1.5.1.3</ecNumber>
    </recommendedName>
</protein>
<dbReference type="InterPro" id="IPR012259">
    <property type="entry name" value="DHFR"/>
</dbReference>
<keyword evidence="12" id="KW-1185">Reference proteome</keyword>
<comment type="catalytic activity">
    <reaction evidence="8">
        <text>(6S)-5,6,7,8-tetrahydrofolate + NADP(+) = 7,8-dihydrofolate + NADPH + H(+)</text>
        <dbReference type="Rhea" id="RHEA:15009"/>
        <dbReference type="ChEBI" id="CHEBI:15378"/>
        <dbReference type="ChEBI" id="CHEBI:57451"/>
        <dbReference type="ChEBI" id="CHEBI:57453"/>
        <dbReference type="ChEBI" id="CHEBI:57783"/>
        <dbReference type="ChEBI" id="CHEBI:58349"/>
        <dbReference type="EC" id="1.5.1.3"/>
    </reaction>
</comment>
<evidence type="ECO:0000259" key="10">
    <source>
        <dbReference type="PROSITE" id="PS51330"/>
    </source>
</evidence>
<evidence type="ECO:0000256" key="6">
    <source>
        <dbReference type="ARBA" id="ARBA00023002"/>
    </source>
</evidence>
<dbReference type="EMBL" id="CP134146">
    <property type="protein sequence ID" value="WNC69305.1"/>
    <property type="molecule type" value="Genomic_DNA"/>
</dbReference>
<gene>
    <name evidence="11" type="primary">folA</name>
    <name evidence="11" type="ORF">RI845_03920</name>
</gene>
<dbReference type="InterPro" id="IPR001796">
    <property type="entry name" value="DHFR_dom"/>
</dbReference>
<comment type="function">
    <text evidence="7 8">Key enzyme in folate metabolism. Catalyzes an essential reaction for de novo glycine and purine synthesis, and for DNA precursor synthesis.</text>
</comment>
<evidence type="ECO:0000256" key="4">
    <source>
        <dbReference type="ARBA" id="ARBA00022563"/>
    </source>
</evidence>
<proteinExistence type="inferred from homology"/>
<comment type="similarity">
    <text evidence="2 8 9">Belongs to the dihydrofolate reductase family.</text>
</comment>
<keyword evidence="5 8" id="KW-0521">NADP</keyword>
<dbReference type="EC" id="1.5.1.3" evidence="3 8"/>
<organism evidence="11 12">
    <name type="scientific">Thalassotalea nanhaiensis</name>
    <dbReference type="NCBI Taxonomy" id="3065648"/>
    <lineage>
        <taxon>Bacteria</taxon>
        <taxon>Pseudomonadati</taxon>
        <taxon>Pseudomonadota</taxon>
        <taxon>Gammaproteobacteria</taxon>
        <taxon>Alteromonadales</taxon>
        <taxon>Colwelliaceae</taxon>
        <taxon>Thalassotalea</taxon>
    </lineage>
</organism>
<name>A0ABY9TNG7_9GAMM</name>